<dbReference type="GO" id="GO:0005737">
    <property type="term" value="C:cytoplasm"/>
    <property type="evidence" value="ECO:0007669"/>
    <property type="project" value="UniProtKB-SubCell"/>
</dbReference>
<gene>
    <name evidence="11" type="primary">LOC108898288</name>
</gene>
<dbReference type="RefSeq" id="XP_018553753.1">
    <property type="nucleotide sequence ID" value="XM_018698237.2"/>
</dbReference>
<dbReference type="FunFam" id="2.30.39.10:FF:000014">
    <property type="entry name" value="Serpin family B member 9"/>
    <property type="match status" value="1"/>
</dbReference>
<evidence type="ECO:0000256" key="2">
    <source>
        <dbReference type="ARBA" id="ARBA00006426"/>
    </source>
</evidence>
<feature type="domain" description="Serpin" evidence="9">
    <location>
        <begin position="16"/>
        <end position="436"/>
    </location>
</feature>
<dbReference type="GeneID" id="108898288"/>
<proteinExistence type="inferred from homology"/>
<dbReference type="Gene3D" id="2.30.39.10">
    <property type="entry name" value="Alpha-1-antitrypsin, domain 1"/>
    <property type="match status" value="1"/>
</dbReference>
<keyword evidence="3" id="KW-0963">Cytoplasm</keyword>
<keyword evidence="5" id="KW-0722">Serine protease inhibitor</keyword>
<dbReference type="Proteomes" id="UP000694890">
    <property type="component" value="Linkage group LG24"/>
</dbReference>
<dbReference type="SMART" id="SM00093">
    <property type="entry name" value="SERPIN"/>
    <property type="match status" value="1"/>
</dbReference>
<dbReference type="Gene3D" id="1.10.287.580">
    <property type="entry name" value="Helix hairpin bin"/>
    <property type="match status" value="1"/>
</dbReference>
<dbReference type="GO" id="GO:0004867">
    <property type="term" value="F:serine-type endopeptidase inhibitor activity"/>
    <property type="evidence" value="ECO:0007669"/>
    <property type="project" value="UniProtKB-KW"/>
</dbReference>
<organism evidence="10 11">
    <name type="scientific">Lates calcarifer</name>
    <name type="common">Barramundi</name>
    <name type="synonym">Holocentrus calcarifer</name>
    <dbReference type="NCBI Taxonomy" id="8187"/>
    <lineage>
        <taxon>Eukaryota</taxon>
        <taxon>Metazoa</taxon>
        <taxon>Chordata</taxon>
        <taxon>Craniata</taxon>
        <taxon>Vertebrata</taxon>
        <taxon>Euteleostomi</taxon>
        <taxon>Actinopterygii</taxon>
        <taxon>Neopterygii</taxon>
        <taxon>Teleostei</taxon>
        <taxon>Neoteleostei</taxon>
        <taxon>Acanthomorphata</taxon>
        <taxon>Carangaria</taxon>
        <taxon>Carangaria incertae sedis</taxon>
        <taxon>Centropomidae</taxon>
        <taxon>Lates</taxon>
    </lineage>
</organism>
<evidence type="ECO:0000256" key="5">
    <source>
        <dbReference type="ARBA" id="ARBA00022900"/>
    </source>
</evidence>
<dbReference type="InterPro" id="IPR023795">
    <property type="entry name" value="Serpin_CS"/>
</dbReference>
<dbReference type="GO" id="GO:0005615">
    <property type="term" value="C:extracellular space"/>
    <property type="evidence" value="ECO:0007669"/>
    <property type="project" value="InterPro"/>
</dbReference>
<keyword evidence="6" id="KW-0007">Acetylation</keyword>
<dbReference type="Pfam" id="PF00079">
    <property type="entry name" value="Serpin"/>
    <property type="match status" value="1"/>
</dbReference>
<evidence type="ECO:0000259" key="9">
    <source>
        <dbReference type="SMART" id="SM00093"/>
    </source>
</evidence>
<evidence type="ECO:0000256" key="3">
    <source>
        <dbReference type="ARBA" id="ARBA00022490"/>
    </source>
</evidence>
<sequence length="437" mass="49544">MASPAPLSKANTTFCLDLFRKLSDEDKTANVFFSPFSISSALAMVMLGARGNTATQMSEVLGFNEPQPPVEPAGDQLQMQTQSPMQSQIQTRMQMQTQIQQSTRLPQYLLKVLKPQSHQENDVHSGFTKLLSELNKEDALYALSVANRLYGEQSFQFVEGFLEETKKYYDAELESVDFMSNSEEARVNINSWVEKQTQGKIKDLLSPEVLDSMTRLVLVNAIYFKGNWNKQFKEDYTADAEFRINKNDTKPVKMMQQKSKFSLATIPEANCQILEMPYEGEDLSMLIFLPNEIEGDTTGLEKLEKELTYEKFVEWTRPDLMGQTEVEVRLPRFKMEETYDLNKVLIGMGMVDAFSREKSDFSGMSSAIDLFLSKVVHKAFIEVNEEGTEAAAATAAAMSERSLMIPAMFIADHPFLFFIRHNTTMSVLFAGRFCSPV</sequence>
<evidence type="ECO:0000313" key="10">
    <source>
        <dbReference type="Proteomes" id="UP000694890"/>
    </source>
</evidence>
<dbReference type="KEGG" id="lcf:108898288"/>
<dbReference type="AlphaFoldDB" id="A0AAJ7QE68"/>
<dbReference type="PANTHER" id="PTHR11461:SF204">
    <property type="entry name" value="SERPIN B6"/>
    <property type="match status" value="1"/>
</dbReference>
<dbReference type="InterPro" id="IPR000215">
    <property type="entry name" value="Serpin_fam"/>
</dbReference>
<keyword evidence="4" id="KW-0646">Protease inhibitor</keyword>
<evidence type="ECO:0000256" key="8">
    <source>
        <dbReference type="ARBA" id="ARBA00039202"/>
    </source>
</evidence>
<name>A0AAJ7QE68_LATCA</name>
<dbReference type="InterPro" id="IPR023796">
    <property type="entry name" value="Serpin_dom"/>
</dbReference>
<dbReference type="CDD" id="cd19956">
    <property type="entry name" value="serpinB"/>
    <property type="match status" value="1"/>
</dbReference>
<accession>A0AAJ7QE68</accession>
<evidence type="ECO:0000256" key="4">
    <source>
        <dbReference type="ARBA" id="ARBA00022690"/>
    </source>
</evidence>
<comment type="subunit">
    <text evidence="7">Forms a complex with the monomeric form of beta-tryptase.</text>
</comment>
<dbReference type="Gene3D" id="3.30.497.10">
    <property type="entry name" value="Antithrombin, subunit I, domain 2"/>
    <property type="match status" value="1"/>
</dbReference>
<evidence type="ECO:0000256" key="6">
    <source>
        <dbReference type="ARBA" id="ARBA00022990"/>
    </source>
</evidence>
<evidence type="ECO:0000313" key="11">
    <source>
        <dbReference type="RefSeq" id="XP_018553753.1"/>
    </source>
</evidence>
<dbReference type="InterPro" id="IPR036186">
    <property type="entry name" value="Serpin_sf"/>
</dbReference>
<evidence type="ECO:0000256" key="7">
    <source>
        <dbReference type="ARBA" id="ARBA00038828"/>
    </source>
</evidence>
<comment type="similarity">
    <text evidence="2">Belongs to the serpin family. Ov-serpin subfamily.</text>
</comment>
<comment type="subcellular location">
    <subcellularLocation>
        <location evidence="1">Cytoplasm</location>
    </subcellularLocation>
</comment>
<dbReference type="PROSITE" id="PS00284">
    <property type="entry name" value="SERPIN"/>
    <property type="match status" value="1"/>
</dbReference>
<dbReference type="SUPFAM" id="SSF56574">
    <property type="entry name" value="Serpins"/>
    <property type="match status" value="1"/>
</dbReference>
<dbReference type="PANTHER" id="PTHR11461">
    <property type="entry name" value="SERINE PROTEASE INHIBITOR, SERPIN"/>
    <property type="match status" value="1"/>
</dbReference>
<dbReference type="InterPro" id="IPR042178">
    <property type="entry name" value="Serpin_sf_1"/>
</dbReference>
<protein>
    <recommendedName>
        <fullName evidence="8">Serpin B6</fullName>
    </recommendedName>
</protein>
<reference evidence="11" key="1">
    <citation type="submission" date="2025-08" db="UniProtKB">
        <authorList>
            <consortium name="RefSeq"/>
        </authorList>
    </citation>
    <scope>IDENTIFICATION</scope>
    <source>
        <tissue evidence="11">Brain</tissue>
    </source>
</reference>
<dbReference type="InterPro" id="IPR042185">
    <property type="entry name" value="Serpin_sf_2"/>
</dbReference>
<evidence type="ECO:0000256" key="1">
    <source>
        <dbReference type="ARBA" id="ARBA00004496"/>
    </source>
</evidence>